<sequence>MYNWELNNYFQSVGYKFNNFYDFERIRGSSPQVRFNLDYEDDYETCLNVFTDDVDYNWKVHILKQNK</sequence>
<proteinExistence type="predicted"/>
<reference evidence="1" key="1">
    <citation type="journal article" date="2021" name="Proc. Natl. Acad. Sci. U.S.A.">
        <title>A Catalog of Tens of Thousands of Viruses from Human Metagenomes Reveals Hidden Associations with Chronic Diseases.</title>
        <authorList>
            <person name="Tisza M.J."/>
            <person name="Buck C.B."/>
        </authorList>
    </citation>
    <scope>NUCLEOTIDE SEQUENCE</scope>
    <source>
        <strain evidence="1">CtoSr5</strain>
    </source>
</reference>
<dbReference type="EMBL" id="BK014993">
    <property type="protein sequence ID" value="DAD86070.1"/>
    <property type="molecule type" value="Genomic_DNA"/>
</dbReference>
<accession>A0A8S5MUP3</accession>
<protein>
    <submittedName>
        <fullName evidence="1">Uncharacterized protein</fullName>
    </submittedName>
</protein>
<evidence type="ECO:0000313" key="1">
    <source>
        <dbReference type="EMBL" id="DAD86070.1"/>
    </source>
</evidence>
<name>A0A8S5MUP3_9CAUD</name>
<organism evidence="1">
    <name type="scientific">Siphoviridae sp. ctoSr5</name>
    <dbReference type="NCBI Taxonomy" id="2826460"/>
    <lineage>
        <taxon>Viruses</taxon>
        <taxon>Duplodnaviria</taxon>
        <taxon>Heunggongvirae</taxon>
        <taxon>Uroviricota</taxon>
        <taxon>Caudoviricetes</taxon>
    </lineage>
</organism>